<dbReference type="InterPro" id="IPR011332">
    <property type="entry name" value="Ribosomal_zn-bd"/>
</dbReference>
<accession>A0A7L4PC47</accession>
<feature type="binding site" evidence="4">
    <location>
        <position position="50"/>
    </location>
    <ligand>
        <name>Zn(2+)</name>
        <dbReference type="ChEBI" id="CHEBI:29105"/>
    </ligand>
</feature>
<reference evidence="5 6" key="1">
    <citation type="journal article" date="2020" name="Nat. Commun.">
        <title>The structures of two archaeal type IV pili illuminate evolutionary relationships.</title>
        <authorList>
            <person name="Wang F."/>
            <person name="Baquero D.P."/>
            <person name="Su Z."/>
            <person name="Beltran L.C."/>
            <person name="Prangishvili D."/>
            <person name="Krupovic M."/>
            <person name="Egelman E.H."/>
        </authorList>
    </citation>
    <scope>NUCLEOTIDE SEQUENCE [LARGE SCALE GENOMIC DNA]</scope>
    <source>
        <strain evidence="5 6">2GA</strain>
    </source>
</reference>
<feature type="binding site" evidence="4">
    <location>
        <position position="47"/>
    </location>
    <ligand>
        <name>Zn(2+)</name>
        <dbReference type="ChEBI" id="CHEBI:29105"/>
    </ligand>
</feature>
<evidence type="ECO:0000256" key="3">
    <source>
        <dbReference type="ARBA" id="ARBA00023274"/>
    </source>
</evidence>
<dbReference type="OMA" id="GPRYGRK"/>
<dbReference type="AlphaFoldDB" id="A0A7L4PC47"/>
<dbReference type="InterPro" id="IPR011331">
    <property type="entry name" value="Ribosomal_eL37/eL43"/>
</dbReference>
<dbReference type="GO" id="GO:0005840">
    <property type="term" value="C:ribosome"/>
    <property type="evidence" value="ECO:0007669"/>
    <property type="project" value="UniProtKB-KW"/>
</dbReference>
<keyword evidence="1 4" id="KW-0694">RNA-binding</keyword>
<dbReference type="Pfam" id="PF01780">
    <property type="entry name" value="Ribosomal_L37ae"/>
    <property type="match status" value="1"/>
</dbReference>
<keyword evidence="4" id="KW-0699">rRNA-binding</keyword>
<dbReference type="Proteomes" id="UP000554766">
    <property type="component" value="Unassembled WGS sequence"/>
</dbReference>
<evidence type="ECO:0000256" key="4">
    <source>
        <dbReference type="HAMAP-Rule" id="MF_00327"/>
    </source>
</evidence>
<keyword evidence="3 4" id="KW-0687">Ribonucleoprotein</keyword>
<sequence>MWIVAALMPFSHTKIVGPAGRYGARYGMGIRRKITTIEVKQRGKHRCPSCRSVVRLERLAFGIWRCPKCGFTFAGGAWVPQTIMGKTLAPEELKAVETQKARWKEAAK</sequence>
<organism evidence="5 6">
    <name type="scientific">Pyrobaculum arsenaticum</name>
    <dbReference type="NCBI Taxonomy" id="121277"/>
    <lineage>
        <taxon>Archaea</taxon>
        <taxon>Thermoproteota</taxon>
        <taxon>Thermoprotei</taxon>
        <taxon>Thermoproteales</taxon>
        <taxon>Thermoproteaceae</taxon>
        <taxon>Pyrobaculum</taxon>
    </lineage>
</organism>
<comment type="caution">
    <text evidence="4">Lacks conserved residue(s) required for the propagation of feature annotation.</text>
</comment>
<dbReference type="PANTHER" id="PTHR48129:SF1">
    <property type="entry name" value="LARGE RIBOSOMAL SUBUNIT PROTEIN EL43"/>
    <property type="match status" value="1"/>
</dbReference>
<evidence type="ECO:0000256" key="1">
    <source>
        <dbReference type="ARBA" id="ARBA00022884"/>
    </source>
</evidence>
<dbReference type="Gene3D" id="2.20.25.30">
    <property type="match status" value="1"/>
</dbReference>
<dbReference type="EMBL" id="JAAVJF010000006">
    <property type="protein sequence ID" value="NYR16545.1"/>
    <property type="molecule type" value="Genomic_DNA"/>
</dbReference>
<keyword evidence="6" id="KW-1185">Reference proteome</keyword>
<comment type="caution">
    <text evidence="5">The sequence shown here is derived from an EMBL/GenBank/DDBJ whole genome shotgun (WGS) entry which is preliminary data.</text>
</comment>
<dbReference type="GO" id="GO:0006412">
    <property type="term" value="P:translation"/>
    <property type="evidence" value="ECO:0007669"/>
    <property type="project" value="UniProtKB-UniRule"/>
</dbReference>
<evidence type="ECO:0000256" key="2">
    <source>
        <dbReference type="ARBA" id="ARBA00022980"/>
    </source>
</evidence>
<dbReference type="InterPro" id="IPR002674">
    <property type="entry name" value="Ribosomal_eL43"/>
</dbReference>
<comment type="subunit">
    <text evidence="4">Part of the 50S ribosomal subunit.</text>
</comment>
<gene>
    <name evidence="4" type="primary">rpl37ae</name>
    <name evidence="5" type="ORF">HC235_11530</name>
</gene>
<keyword evidence="2 4" id="KW-0689">Ribosomal protein</keyword>
<dbReference type="InterPro" id="IPR050522">
    <property type="entry name" value="Ribosomal_protein_eL43"/>
</dbReference>
<name>A0A7L4PC47_9CREN</name>
<dbReference type="SUPFAM" id="SSF57829">
    <property type="entry name" value="Zn-binding ribosomal proteins"/>
    <property type="match status" value="1"/>
</dbReference>
<evidence type="ECO:0000313" key="6">
    <source>
        <dbReference type="Proteomes" id="UP000554766"/>
    </source>
</evidence>
<evidence type="ECO:0000313" key="5">
    <source>
        <dbReference type="EMBL" id="NYR16545.1"/>
    </source>
</evidence>
<dbReference type="GO" id="GO:0003735">
    <property type="term" value="F:structural constituent of ribosome"/>
    <property type="evidence" value="ECO:0007669"/>
    <property type="project" value="InterPro"/>
</dbReference>
<feature type="binding site" evidence="4">
    <location>
        <position position="66"/>
    </location>
    <ligand>
        <name>Zn(2+)</name>
        <dbReference type="ChEBI" id="CHEBI:29105"/>
    </ligand>
</feature>
<dbReference type="GO" id="GO:0008270">
    <property type="term" value="F:zinc ion binding"/>
    <property type="evidence" value="ECO:0007669"/>
    <property type="project" value="UniProtKB-UniRule"/>
</dbReference>
<dbReference type="GO" id="GO:1990904">
    <property type="term" value="C:ribonucleoprotein complex"/>
    <property type="evidence" value="ECO:0007669"/>
    <property type="project" value="UniProtKB-KW"/>
</dbReference>
<dbReference type="NCBIfam" id="NF003058">
    <property type="entry name" value="PRK03976.1"/>
    <property type="match status" value="1"/>
</dbReference>
<feature type="binding site" evidence="4">
    <location>
        <position position="69"/>
    </location>
    <ligand>
        <name>Zn(2+)</name>
        <dbReference type="ChEBI" id="CHEBI:29105"/>
    </ligand>
</feature>
<comment type="similarity">
    <text evidence="4">Belongs to the eukaryotic ribosomal protein eL43 family. Putative zinc-binding subfamily.</text>
</comment>
<protein>
    <recommendedName>
        <fullName evidence="4">Large ribosomal subunit protein eL43</fullName>
    </recommendedName>
</protein>
<dbReference type="PANTHER" id="PTHR48129">
    <property type="entry name" value="60S RIBOSOMAL PROTEIN L37A"/>
    <property type="match status" value="1"/>
</dbReference>
<proteinExistence type="inferred from homology"/>
<dbReference type="GO" id="GO:0070180">
    <property type="term" value="F:large ribosomal subunit rRNA binding"/>
    <property type="evidence" value="ECO:0007669"/>
    <property type="project" value="UniProtKB-UniRule"/>
</dbReference>
<comment type="function">
    <text evidence="4">Binds to the 23S rRNA.</text>
</comment>
<dbReference type="HAMAP" id="MF_00327">
    <property type="entry name" value="Ribosomal_eL43"/>
    <property type="match status" value="1"/>
</dbReference>